<name>A0ABU5CD64_9BACI</name>
<evidence type="ECO:0000313" key="3">
    <source>
        <dbReference type="Proteomes" id="UP001281447"/>
    </source>
</evidence>
<comment type="caution">
    <text evidence="2">The sequence shown here is derived from an EMBL/GenBank/DDBJ whole genome shotgun (WGS) entry which is preliminary data.</text>
</comment>
<evidence type="ECO:0000256" key="1">
    <source>
        <dbReference type="SAM" id="Coils"/>
    </source>
</evidence>
<proteinExistence type="predicted"/>
<organism evidence="2 3">
    <name type="scientific">Tigheibacillus halophilus</name>
    <dbReference type="NCBI Taxonomy" id="361280"/>
    <lineage>
        <taxon>Bacteria</taxon>
        <taxon>Bacillati</taxon>
        <taxon>Bacillota</taxon>
        <taxon>Bacilli</taxon>
        <taxon>Bacillales</taxon>
        <taxon>Bacillaceae</taxon>
        <taxon>Tigheibacillus</taxon>
    </lineage>
</organism>
<dbReference type="Proteomes" id="UP001281447">
    <property type="component" value="Unassembled WGS sequence"/>
</dbReference>
<accession>A0ABU5CD64</accession>
<protein>
    <submittedName>
        <fullName evidence="2">Uncharacterized protein</fullName>
    </submittedName>
</protein>
<evidence type="ECO:0000313" key="2">
    <source>
        <dbReference type="EMBL" id="MDY0396748.1"/>
    </source>
</evidence>
<sequence length="100" mass="11951">MLNLVSITEDDEIDMEEIKEKMRELQKEEKKLQKKLDELNHNIIEENRTEKSVYALEEAVKYYLTVKGTNLKVEQRQKLLRMIIREVEVVDPETVNVLTF</sequence>
<keyword evidence="1" id="KW-0175">Coiled coil</keyword>
<reference evidence="2 3" key="1">
    <citation type="submission" date="2023-10" db="EMBL/GenBank/DDBJ databases">
        <title>Virgibacillus halophilus 5B73C genome.</title>
        <authorList>
            <person name="Miliotis G."/>
            <person name="Sengupta P."/>
            <person name="Hameed A."/>
            <person name="Chuvochina M."/>
            <person name="Mcdonagh F."/>
            <person name="Simpson A.C."/>
            <person name="Singh N.K."/>
            <person name="Rekha P.D."/>
            <person name="Raman K."/>
            <person name="Hugenholtz P."/>
            <person name="Venkateswaran K."/>
        </authorList>
    </citation>
    <scope>NUCLEOTIDE SEQUENCE [LARGE SCALE GENOMIC DNA]</scope>
    <source>
        <strain evidence="2 3">5B73C</strain>
    </source>
</reference>
<dbReference type="EMBL" id="JAWDIP010000004">
    <property type="protein sequence ID" value="MDY0396748.1"/>
    <property type="molecule type" value="Genomic_DNA"/>
</dbReference>
<gene>
    <name evidence="2" type="ORF">RWE15_23725</name>
</gene>
<keyword evidence="3" id="KW-1185">Reference proteome</keyword>
<feature type="coiled-coil region" evidence="1">
    <location>
        <begin position="8"/>
        <end position="49"/>
    </location>
</feature>